<dbReference type="Proteomes" id="UP001054945">
    <property type="component" value="Unassembled WGS sequence"/>
</dbReference>
<organism evidence="1 2">
    <name type="scientific">Caerostris extrusa</name>
    <name type="common">Bark spider</name>
    <name type="synonym">Caerostris bankana</name>
    <dbReference type="NCBI Taxonomy" id="172846"/>
    <lineage>
        <taxon>Eukaryota</taxon>
        <taxon>Metazoa</taxon>
        <taxon>Ecdysozoa</taxon>
        <taxon>Arthropoda</taxon>
        <taxon>Chelicerata</taxon>
        <taxon>Arachnida</taxon>
        <taxon>Araneae</taxon>
        <taxon>Araneomorphae</taxon>
        <taxon>Entelegynae</taxon>
        <taxon>Araneoidea</taxon>
        <taxon>Araneidae</taxon>
        <taxon>Caerostris</taxon>
    </lineage>
</organism>
<dbReference type="AlphaFoldDB" id="A0AAV4YAT6"/>
<reference evidence="1 2" key="1">
    <citation type="submission" date="2021-06" db="EMBL/GenBank/DDBJ databases">
        <title>Caerostris extrusa draft genome.</title>
        <authorList>
            <person name="Kono N."/>
            <person name="Arakawa K."/>
        </authorList>
    </citation>
    <scope>NUCLEOTIDE SEQUENCE [LARGE SCALE GENOMIC DNA]</scope>
</reference>
<gene>
    <name evidence="1" type="ORF">CEXT_384041</name>
</gene>
<evidence type="ECO:0000313" key="1">
    <source>
        <dbReference type="EMBL" id="GIZ03554.1"/>
    </source>
</evidence>
<comment type="caution">
    <text evidence="1">The sequence shown here is derived from an EMBL/GenBank/DDBJ whole genome shotgun (WGS) entry which is preliminary data.</text>
</comment>
<name>A0AAV4YAT6_CAEEX</name>
<accession>A0AAV4YAT6</accession>
<dbReference type="EMBL" id="BPLR01018967">
    <property type="protein sequence ID" value="GIZ03554.1"/>
    <property type="molecule type" value="Genomic_DNA"/>
</dbReference>
<evidence type="ECO:0000313" key="2">
    <source>
        <dbReference type="Proteomes" id="UP001054945"/>
    </source>
</evidence>
<proteinExistence type="predicted"/>
<sequence>MHQNQLKVSVRNALHRTRLQCIKNILHSDEFAASENPTLILHDQQETHEQSSWKANSMNYKAACLAVNGDGTWKARCHTLQVGVCIFIEDESGKSRRQNRMQCLYSIKSVTP</sequence>
<evidence type="ECO:0008006" key="3">
    <source>
        <dbReference type="Google" id="ProtNLM"/>
    </source>
</evidence>
<protein>
    <recommendedName>
        <fullName evidence="3">LAGLIDADG homing endonuclease</fullName>
    </recommendedName>
</protein>
<keyword evidence="2" id="KW-1185">Reference proteome</keyword>